<reference evidence="4 5" key="1">
    <citation type="submission" date="2015-01" db="EMBL/GenBank/DDBJ databases">
        <title>The Genome Sequence of Cladophialophora immunda CBS83496.</title>
        <authorList>
            <consortium name="The Broad Institute Genomics Platform"/>
            <person name="Cuomo C."/>
            <person name="de Hoog S."/>
            <person name="Gorbushina A."/>
            <person name="Stielow B."/>
            <person name="Teixiera M."/>
            <person name="Abouelleil A."/>
            <person name="Chapman S.B."/>
            <person name="Priest M."/>
            <person name="Young S.K."/>
            <person name="Wortman J."/>
            <person name="Nusbaum C."/>
            <person name="Birren B."/>
        </authorList>
    </citation>
    <scope>NUCLEOTIDE SEQUENCE [LARGE SCALE GENOMIC DNA]</scope>
    <source>
        <strain evidence="4 5">CBS 83496</strain>
    </source>
</reference>
<evidence type="ECO:0008006" key="6">
    <source>
        <dbReference type="Google" id="ProtNLM"/>
    </source>
</evidence>
<dbReference type="Proteomes" id="UP000054466">
    <property type="component" value="Unassembled WGS sequence"/>
</dbReference>
<dbReference type="RefSeq" id="XP_016248763.1">
    <property type="nucleotide sequence ID" value="XM_016395344.1"/>
</dbReference>
<evidence type="ECO:0000313" key="5">
    <source>
        <dbReference type="Proteomes" id="UP000054466"/>
    </source>
</evidence>
<keyword evidence="3" id="KW-1133">Transmembrane helix</keyword>
<feature type="transmembrane region" description="Helical" evidence="3">
    <location>
        <begin position="502"/>
        <end position="522"/>
    </location>
</feature>
<dbReference type="VEuPathDB" id="FungiDB:PV07_08201"/>
<dbReference type="EMBL" id="KN847043">
    <property type="protein sequence ID" value="KIW28547.1"/>
    <property type="molecule type" value="Genomic_DNA"/>
</dbReference>
<proteinExistence type="predicted"/>
<dbReference type="GO" id="GO:0006506">
    <property type="term" value="P:GPI anchor biosynthetic process"/>
    <property type="evidence" value="ECO:0007669"/>
    <property type="project" value="InterPro"/>
</dbReference>
<dbReference type="STRING" id="569365.A0A0D2ATP3"/>
<sequence length="552" mass="63268">MYMYGLADKLLRLLTPVAICLTTYLYLYPIFHGCVFPSRDTSPVSAFTDTLKQHWPPLCDADVHPDLSRVPFRLLALADPQLEGDSSLPKPEDGLIPKLRQYWAKLSTEERQHWPHSAYEALQEVALKDLPEALRALRKRLDLFGNDYYLGHIYRTLHWWTKPTHVAVLGDLIGSQWVTDEEFAWRGWRYWNRVFAGARKVEDNVTSLSNKDQEMIFDMNDTDWKHRLINIAGNHDIGYAGDISRRRLDRFEKIFGKANWDVRFRYPSLNSAKTTTETNLQPSLHLIVLNSLVLDSPALSEDVQTETFGYLNDLISHRLRPVEDNSSFTLLLTHLPLHKKEGTCVDAPFFDYWGNDDGGGVYKPHGVREQNHLSEQTSQRGTLQALFGMSGDLSAPAQGKGRRGLILTGHDHEGCDVWHYIPPESVESTSEDGNEEKRQTSWDSCRWQHANHSNAHTGIREITLRSMMGDYGGNVGLLSAWFEHETSEWRYHIQMCGLNIKLWWAVHVVDLIVLCLFGVCLCRRLARPVMESSTTSTTRPDVSESKRKAPRR</sequence>
<dbReference type="OrthoDB" id="9984693at2759"/>
<dbReference type="HOGENOM" id="CLU_021690_0_0_1"/>
<feature type="compositionally biased region" description="Basic and acidic residues" evidence="2">
    <location>
        <begin position="541"/>
        <end position="552"/>
    </location>
</feature>
<protein>
    <recommendedName>
        <fullName evidence="6">Calcineurin-like phosphoesterase domain-containing protein</fullName>
    </recommendedName>
</protein>
<evidence type="ECO:0000313" key="4">
    <source>
        <dbReference type="EMBL" id="KIW28547.1"/>
    </source>
</evidence>
<evidence type="ECO:0000256" key="2">
    <source>
        <dbReference type="SAM" id="MobiDB-lite"/>
    </source>
</evidence>
<keyword evidence="3" id="KW-0812">Transmembrane</keyword>
<dbReference type="InterPro" id="IPR029052">
    <property type="entry name" value="Metallo-depent_PP-like"/>
</dbReference>
<name>A0A0D2ATP3_9EURO</name>
<evidence type="ECO:0000256" key="1">
    <source>
        <dbReference type="ARBA" id="ARBA00023136"/>
    </source>
</evidence>
<dbReference type="GO" id="GO:0016020">
    <property type="term" value="C:membrane"/>
    <property type="evidence" value="ECO:0007669"/>
    <property type="project" value="GOC"/>
</dbReference>
<keyword evidence="1 3" id="KW-0472">Membrane</keyword>
<dbReference type="GeneID" id="27347395"/>
<dbReference type="InterPro" id="IPR033308">
    <property type="entry name" value="PGAP5/Cdc1/Ted1"/>
</dbReference>
<feature type="transmembrane region" description="Helical" evidence="3">
    <location>
        <begin position="12"/>
        <end position="31"/>
    </location>
</feature>
<dbReference type="GO" id="GO:0005783">
    <property type="term" value="C:endoplasmic reticulum"/>
    <property type="evidence" value="ECO:0007669"/>
    <property type="project" value="TreeGrafter"/>
</dbReference>
<dbReference type="SUPFAM" id="SSF56300">
    <property type="entry name" value="Metallo-dependent phosphatases"/>
    <property type="match status" value="1"/>
</dbReference>
<feature type="region of interest" description="Disordered" evidence="2">
    <location>
        <begin position="424"/>
        <end position="444"/>
    </location>
</feature>
<organism evidence="4 5">
    <name type="scientific">Cladophialophora immunda</name>
    <dbReference type="NCBI Taxonomy" id="569365"/>
    <lineage>
        <taxon>Eukaryota</taxon>
        <taxon>Fungi</taxon>
        <taxon>Dikarya</taxon>
        <taxon>Ascomycota</taxon>
        <taxon>Pezizomycotina</taxon>
        <taxon>Eurotiomycetes</taxon>
        <taxon>Chaetothyriomycetidae</taxon>
        <taxon>Chaetothyriales</taxon>
        <taxon>Herpotrichiellaceae</taxon>
        <taxon>Cladophialophora</taxon>
    </lineage>
</organism>
<evidence type="ECO:0000256" key="3">
    <source>
        <dbReference type="SAM" id="Phobius"/>
    </source>
</evidence>
<gene>
    <name evidence="4" type="ORF">PV07_08201</name>
</gene>
<feature type="region of interest" description="Disordered" evidence="2">
    <location>
        <begin position="533"/>
        <end position="552"/>
    </location>
</feature>
<dbReference type="PANTHER" id="PTHR13315">
    <property type="entry name" value="METALLO PHOSPHOESTERASE RELATED"/>
    <property type="match status" value="1"/>
</dbReference>
<keyword evidence="5" id="KW-1185">Reference proteome</keyword>
<dbReference type="PANTHER" id="PTHR13315:SF1">
    <property type="entry name" value="PROTEIN TED1"/>
    <property type="match status" value="1"/>
</dbReference>
<dbReference type="AlphaFoldDB" id="A0A0D2ATP3"/>
<accession>A0A0D2ATP3</accession>